<protein>
    <recommendedName>
        <fullName evidence="12">Ig-like domain-containing protein</fullName>
    </recommendedName>
</protein>
<dbReference type="FunFam" id="2.60.40.10:FF:000217">
    <property type="entry name" value="High affinity immunoglobulin gamma Fc receptor I"/>
    <property type="match status" value="1"/>
</dbReference>
<dbReference type="CDD" id="cd05752">
    <property type="entry name" value="Ig1_FcgammaR_like"/>
    <property type="match status" value="1"/>
</dbReference>
<dbReference type="Proteomes" id="UP000694564">
    <property type="component" value="Chromosome 1"/>
</dbReference>
<keyword evidence="5 10" id="KW-0472">Membrane</keyword>
<dbReference type="GO" id="GO:0001788">
    <property type="term" value="P:antibody-dependent cellular cytotoxicity"/>
    <property type="evidence" value="ECO:0007669"/>
    <property type="project" value="TreeGrafter"/>
</dbReference>
<evidence type="ECO:0000256" key="3">
    <source>
        <dbReference type="ARBA" id="ARBA00022652"/>
    </source>
</evidence>
<dbReference type="GO" id="GO:0009897">
    <property type="term" value="C:external side of plasma membrane"/>
    <property type="evidence" value="ECO:0007669"/>
    <property type="project" value="TreeGrafter"/>
</dbReference>
<keyword evidence="10" id="KW-0812">Transmembrane</keyword>
<comment type="subunit">
    <text evidence="9">Forms a heterooligomeric complex with ITAM-containing signaling subunits FCER1G. Interacts (via transmembrane domain) with signaling subunits; this interaction is a prerequisite for receptor complex expression on the cell surface and intracellular signal transduction. Binds the Fc region of antigen-complexed IgG.</text>
</comment>
<name>A0A8D2D0G2_SCIVU</name>
<dbReference type="GO" id="GO:0042119">
    <property type="term" value="P:neutrophil activation"/>
    <property type="evidence" value="ECO:0007669"/>
    <property type="project" value="Ensembl"/>
</dbReference>
<evidence type="ECO:0000256" key="10">
    <source>
        <dbReference type="SAM" id="Phobius"/>
    </source>
</evidence>
<dbReference type="SMART" id="SM00409">
    <property type="entry name" value="IG"/>
    <property type="match status" value="2"/>
</dbReference>
<reference evidence="13" key="3">
    <citation type="submission" date="2025-09" db="UniProtKB">
        <authorList>
            <consortium name="Ensembl"/>
        </authorList>
    </citation>
    <scope>IDENTIFICATION</scope>
</reference>
<dbReference type="InterPro" id="IPR003599">
    <property type="entry name" value="Ig_sub"/>
</dbReference>
<keyword evidence="10" id="KW-1133">Transmembrane helix</keyword>
<keyword evidence="14" id="KW-1185">Reference proteome</keyword>
<keyword evidence="4 11" id="KW-0732">Signal</keyword>
<dbReference type="GO" id="GO:0071806">
    <property type="term" value="P:protein transmembrane transport"/>
    <property type="evidence" value="ECO:0007669"/>
    <property type="project" value="Ensembl"/>
</dbReference>
<dbReference type="GO" id="GO:0002468">
    <property type="term" value="P:dendritic cell antigen processing and presentation"/>
    <property type="evidence" value="ECO:0007669"/>
    <property type="project" value="Ensembl"/>
</dbReference>
<organism evidence="13 14">
    <name type="scientific">Sciurus vulgaris</name>
    <name type="common">Eurasian red squirrel</name>
    <dbReference type="NCBI Taxonomy" id="55149"/>
    <lineage>
        <taxon>Eukaryota</taxon>
        <taxon>Metazoa</taxon>
        <taxon>Chordata</taxon>
        <taxon>Craniata</taxon>
        <taxon>Vertebrata</taxon>
        <taxon>Euteleostomi</taxon>
        <taxon>Mammalia</taxon>
        <taxon>Eutheria</taxon>
        <taxon>Euarchontoglires</taxon>
        <taxon>Glires</taxon>
        <taxon>Rodentia</taxon>
        <taxon>Sciuromorpha</taxon>
        <taxon>Sciuridae</taxon>
        <taxon>Sciurinae</taxon>
        <taxon>Sciurini</taxon>
        <taxon>Sciurus</taxon>
    </lineage>
</organism>
<evidence type="ECO:0000256" key="11">
    <source>
        <dbReference type="SAM" id="SignalP"/>
    </source>
</evidence>
<reference evidence="13" key="2">
    <citation type="submission" date="2025-08" db="UniProtKB">
        <authorList>
            <consortium name="Ensembl"/>
        </authorList>
    </citation>
    <scope>IDENTIFICATION</scope>
</reference>
<comment type="subcellular location">
    <subcellularLocation>
        <location evidence="1">Cell membrane</location>
        <topology evidence="1">Single-pass type I membrane protein</topology>
    </subcellularLocation>
</comment>
<sequence>SMGQLLPPTALLLLVSASMQAADLPKAVVFLDPPWVRVLQEDNVTLKCQGALPSGHNSTRWLHNGNLISSQASSYFIASARVEDSGEYRCQTGLSMLSDPVQLDVHTGWLLLQAPKRVFQEGETIRLRCHSWRNNPVHKVTYLQNGKGKKYFHHNSELYIPEATRNDSGSYFCRGLIGYNNKSSETVNIIVQGPAFPSTSPVFPPWHQIAFCLMMGLLFAVDTGLYFSVQRNLQRSVEDQTEHKFRWSQDPQDK</sequence>
<dbReference type="SMART" id="SM00408">
    <property type="entry name" value="IGc2"/>
    <property type="match status" value="2"/>
</dbReference>
<evidence type="ECO:0000256" key="6">
    <source>
        <dbReference type="ARBA" id="ARBA00023157"/>
    </source>
</evidence>
<dbReference type="InterPro" id="IPR050488">
    <property type="entry name" value="Ig_Fc_receptor"/>
</dbReference>
<dbReference type="GO" id="GO:0001913">
    <property type="term" value="P:T cell mediated cytotoxicity"/>
    <property type="evidence" value="ECO:0007669"/>
    <property type="project" value="Ensembl"/>
</dbReference>
<dbReference type="GeneTree" id="ENSGT01050000244808"/>
<feature type="chain" id="PRO_5034692716" description="Ig-like domain-containing protein" evidence="11">
    <location>
        <begin position="22"/>
        <end position="254"/>
    </location>
</feature>
<dbReference type="InterPro" id="IPR007110">
    <property type="entry name" value="Ig-like_dom"/>
</dbReference>
<dbReference type="FunFam" id="2.60.40.10:FF:000356">
    <property type="entry name" value="Low affinity immunoglobulin gamma Fc region receptor III-A"/>
    <property type="match status" value="1"/>
</dbReference>
<dbReference type="CDD" id="cd05753">
    <property type="entry name" value="Ig2_FcgammaR_like"/>
    <property type="match status" value="1"/>
</dbReference>
<keyword evidence="8" id="KW-0393">Immunoglobulin domain</keyword>
<evidence type="ECO:0000313" key="14">
    <source>
        <dbReference type="Proteomes" id="UP000694564"/>
    </source>
</evidence>
<dbReference type="Pfam" id="PF13895">
    <property type="entry name" value="Ig_2"/>
    <property type="match status" value="2"/>
</dbReference>
<evidence type="ECO:0000313" key="13">
    <source>
        <dbReference type="Ensembl" id="ENSSVLP00005017368.1"/>
    </source>
</evidence>
<evidence type="ECO:0000256" key="4">
    <source>
        <dbReference type="ARBA" id="ARBA00022729"/>
    </source>
</evidence>
<dbReference type="InterPro" id="IPR036179">
    <property type="entry name" value="Ig-like_dom_sf"/>
</dbReference>
<feature type="domain" description="Ig-like" evidence="12">
    <location>
        <begin position="25"/>
        <end position="91"/>
    </location>
</feature>
<feature type="domain" description="Ig-like" evidence="12">
    <location>
        <begin position="100"/>
        <end position="174"/>
    </location>
</feature>
<dbReference type="SUPFAM" id="SSF48726">
    <property type="entry name" value="Immunoglobulin"/>
    <property type="match status" value="2"/>
</dbReference>
<feature type="signal peptide" evidence="11">
    <location>
        <begin position="1"/>
        <end position="21"/>
    </location>
</feature>
<evidence type="ECO:0000256" key="9">
    <source>
        <dbReference type="ARBA" id="ARBA00038604"/>
    </source>
</evidence>
<dbReference type="InterPro" id="IPR013783">
    <property type="entry name" value="Ig-like_fold"/>
</dbReference>
<evidence type="ECO:0000256" key="2">
    <source>
        <dbReference type="ARBA" id="ARBA00022475"/>
    </source>
</evidence>
<dbReference type="Ensembl" id="ENSSVLT00005019326.1">
    <property type="protein sequence ID" value="ENSSVLP00005017368.1"/>
    <property type="gene ID" value="ENSSVLG00005013804.1"/>
</dbReference>
<reference evidence="13" key="1">
    <citation type="submission" date="2020-06" db="EMBL/GenBank/DDBJ databases">
        <authorList>
            <consortium name="Wellcome Sanger Institute Data Sharing"/>
        </authorList>
    </citation>
    <scope>NUCLEOTIDE SEQUENCE [LARGE SCALE GENOMIC DNA]</scope>
</reference>
<dbReference type="InterPro" id="IPR003598">
    <property type="entry name" value="Ig_sub2"/>
</dbReference>
<keyword evidence="3" id="KW-0390">IgG-binding protein</keyword>
<evidence type="ECO:0000256" key="8">
    <source>
        <dbReference type="ARBA" id="ARBA00023319"/>
    </source>
</evidence>
<evidence type="ECO:0000256" key="5">
    <source>
        <dbReference type="ARBA" id="ARBA00023136"/>
    </source>
</evidence>
<dbReference type="AlphaFoldDB" id="A0A8D2D0G2"/>
<dbReference type="PANTHER" id="PTHR11481:SF103">
    <property type="entry name" value="LOW AFFINITY IMMUNOGLOBULIN GAMMA FC REGION RECEPTOR III-A-RELATED"/>
    <property type="match status" value="1"/>
</dbReference>
<keyword evidence="6" id="KW-1015">Disulfide bond</keyword>
<dbReference type="GO" id="GO:0140507">
    <property type="term" value="P:granzyme-mediated programmed cell death signaling pathway"/>
    <property type="evidence" value="ECO:0007669"/>
    <property type="project" value="Ensembl"/>
</dbReference>
<dbReference type="GO" id="GO:0019770">
    <property type="term" value="F:IgG receptor activity"/>
    <property type="evidence" value="ECO:0007669"/>
    <property type="project" value="Ensembl"/>
</dbReference>
<dbReference type="GO" id="GO:0019864">
    <property type="term" value="F:IgG binding"/>
    <property type="evidence" value="ECO:0007669"/>
    <property type="project" value="UniProtKB-KW"/>
</dbReference>
<evidence type="ECO:0000259" key="12">
    <source>
        <dbReference type="PROSITE" id="PS50835"/>
    </source>
</evidence>
<dbReference type="PANTHER" id="PTHR11481">
    <property type="entry name" value="IMMUNOGLOBULIN FC RECEPTOR"/>
    <property type="match status" value="1"/>
</dbReference>
<keyword evidence="2" id="KW-1003">Cell membrane</keyword>
<dbReference type="GO" id="GO:0160006">
    <property type="term" value="P:Fc receptor-mediated immune complex endocytosis"/>
    <property type="evidence" value="ECO:0007669"/>
    <property type="project" value="Ensembl"/>
</dbReference>
<dbReference type="PROSITE" id="PS50835">
    <property type="entry name" value="IG_LIKE"/>
    <property type="match status" value="2"/>
</dbReference>
<dbReference type="Gene3D" id="2.60.40.10">
    <property type="entry name" value="Immunoglobulins"/>
    <property type="match status" value="2"/>
</dbReference>
<feature type="transmembrane region" description="Helical" evidence="10">
    <location>
        <begin position="206"/>
        <end position="227"/>
    </location>
</feature>
<evidence type="ECO:0000256" key="1">
    <source>
        <dbReference type="ARBA" id="ARBA00004251"/>
    </source>
</evidence>
<dbReference type="GO" id="GO:0045780">
    <property type="term" value="P:positive regulation of bone resorption"/>
    <property type="evidence" value="ECO:0007669"/>
    <property type="project" value="Ensembl"/>
</dbReference>
<dbReference type="GO" id="GO:0017038">
    <property type="term" value="P:protein import"/>
    <property type="evidence" value="ECO:0007669"/>
    <property type="project" value="Ensembl"/>
</dbReference>
<accession>A0A8D2D0G2</accession>
<proteinExistence type="predicted"/>
<keyword evidence="7" id="KW-0325">Glycoprotein</keyword>
<dbReference type="GO" id="GO:0019767">
    <property type="term" value="F:IgE receptor activity"/>
    <property type="evidence" value="ECO:0007669"/>
    <property type="project" value="Ensembl"/>
</dbReference>
<evidence type="ECO:0000256" key="7">
    <source>
        <dbReference type="ARBA" id="ARBA00023180"/>
    </source>
</evidence>